<reference evidence="2" key="1">
    <citation type="submission" date="2023-05" db="EMBL/GenBank/DDBJ databases">
        <title>Nepenthes gracilis genome sequencing.</title>
        <authorList>
            <person name="Fukushima K."/>
        </authorList>
    </citation>
    <scope>NUCLEOTIDE SEQUENCE</scope>
    <source>
        <strain evidence="2">SING2019-196</strain>
    </source>
</reference>
<dbReference type="AlphaFoldDB" id="A0AAD3P7F0"/>
<keyword evidence="3" id="KW-1185">Reference proteome</keyword>
<sequence>MQLMAPSSVDPDPASTSRIYSFQQPPYSAPWKKISKTDAVIRHMLQKTFACIVSAPILMEKPLDTGSKISHPDQGGKESQWEHNQPRQPAASTFNQTQPT</sequence>
<evidence type="ECO:0000313" key="3">
    <source>
        <dbReference type="Proteomes" id="UP001279734"/>
    </source>
</evidence>
<dbReference type="EMBL" id="BSYO01000002">
    <property type="protein sequence ID" value="GMH00838.1"/>
    <property type="molecule type" value="Genomic_DNA"/>
</dbReference>
<feature type="region of interest" description="Disordered" evidence="1">
    <location>
        <begin position="1"/>
        <end position="22"/>
    </location>
</feature>
<organism evidence="2 3">
    <name type="scientific">Nepenthes gracilis</name>
    <name type="common">Slender pitcher plant</name>
    <dbReference type="NCBI Taxonomy" id="150966"/>
    <lineage>
        <taxon>Eukaryota</taxon>
        <taxon>Viridiplantae</taxon>
        <taxon>Streptophyta</taxon>
        <taxon>Embryophyta</taxon>
        <taxon>Tracheophyta</taxon>
        <taxon>Spermatophyta</taxon>
        <taxon>Magnoliopsida</taxon>
        <taxon>eudicotyledons</taxon>
        <taxon>Gunneridae</taxon>
        <taxon>Pentapetalae</taxon>
        <taxon>Caryophyllales</taxon>
        <taxon>Nepenthaceae</taxon>
        <taxon>Nepenthes</taxon>
    </lineage>
</organism>
<protein>
    <submittedName>
        <fullName evidence="2">Uncharacterized protein</fullName>
    </submittedName>
</protein>
<proteinExistence type="predicted"/>
<feature type="compositionally biased region" description="Polar residues" evidence="1">
    <location>
        <begin position="86"/>
        <end position="100"/>
    </location>
</feature>
<name>A0AAD3P7F0_NEPGR</name>
<dbReference type="Proteomes" id="UP001279734">
    <property type="component" value="Unassembled WGS sequence"/>
</dbReference>
<evidence type="ECO:0000313" key="2">
    <source>
        <dbReference type="EMBL" id="GMH00838.1"/>
    </source>
</evidence>
<feature type="compositionally biased region" description="Basic and acidic residues" evidence="1">
    <location>
        <begin position="70"/>
        <end position="85"/>
    </location>
</feature>
<feature type="region of interest" description="Disordered" evidence="1">
    <location>
        <begin position="63"/>
        <end position="100"/>
    </location>
</feature>
<comment type="caution">
    <text evidence="2">The sequence shown here is derived from an EMBL/GenBank/DDBJ whole genome shotgun (WGS) entry which is preliminary data.</text>
</comment>
<gene>
    <name evidence="2" type="ORF">Nepgr_002677</name>
</gene>
<evidence type="ECO:0000256" key="1">
    <source>
        <dbReference type="SAM" id="MobiDB-lite"/>
    </source>
</evidence>
<accession>A0AAD3P7F0</accession>